<keyword evidence="8" id="KW-1185">Reference proteome</keyword>
<dbReference type="GO" id="GO:0016874">
    <property type="term" value="F:ligase activity"/>
    <property type="evidence" value="ECO:0007669"/>
    <property type="project" value="UniProtKB-KW"/>
</dbReference>
<dbReference type="PANTHER" id="PTHR37422">
    <property type="entry name" value="TEICHURONIC ACID BIOSYNTHESIS PROTEIN TUAE"/>
    <property type="match status" value="1"/>
</dbReference>
<keyword evidence="2 5" id="KW-0812">Transmembrane</keyword>
<accession>A0A938YKR3</accession>
<dbReference type="RefSeq" id="WP_205257897.1">
    <property type="nucleotide sequence ID" value="NZ_BAAAPV010000005.1"/>
</dbReference>
<organism evidence="7 8">
    <name type="scientific">Nakamurella flavida</name>
    <dbReference type="NCBI Taxonomy" id="363630"/>
    <lineage>
        <taxon>Bacteria</taxon>
        <taxon>Bacillati</taxon>
        <taxon>Actinomycetota</taxon>
        <taxon>Actinomycetes</taxon>
        <taxon>Nakamurellales</taxon>
        <taxon>Nakamurellaceae</taxon>
        <taxon>Nakamurella</taxon>
    </lineage>
</organism>
<dbReference type="GO" id="GO:0016020">
    <property type="term" value="C:membrane"/>
    <property type="evidence" value="ECO:0007669"/>
    <property type="project" value="UniProtKB-SubCell"/>
</dbReference>
<protein>
    <submittedName>
        <fullName evidence="7">O-antigen ligase family protein</fullName>
    </submittedName>
</protein>
<feature type="transmembrane region" description="Helical" evidence="5">
    <location>
        <begin position="42"/>
        <end position="61"/>
    </location>
</feature>
<evidence type="ECO:0000313" key="8">
    <source>
        <dbReference type="Proteomes" id="UP000663801"/>
    </source>
</evidence>
<dbReference type="Proteomes" id="UP000663801">
    <property type="component" value="Unassembled WGS sequence"/>
</dbReference>
<feature type="transmembrane region" description="Helical" evidence="5">
    <location>
        <begin position="353"/>
        <end position="370"/>
    </location>
</feature>
<name>A0A938YKR3_9ACTN</name>
<evidence type="ECO:0000256" key="5">
    <source>
        <dbReference type="SAM" id="Phobius"/>
    </source>
</evidence>
<feature type="transmembrane region" description="Helical" evidence="5">
    <location>
        <begin position="140"/>
        <end position="161"/>
    </location>
</feature>
<feature type="transmembrane region" description="Helical" evidence="5">
    <location>
        <begin position="209"/>
        <end position="230"/>
    </location>
</feature>
<evidence type="ECO:0000256" key="1">
    <source>
        <dbReference type="ARBA" id="ARBA00004141"/>
    </source>
</evidence>
<feature type="transmembrane region" description="Helical" evidence="5">
    <location>
        <begin position="330"/>
        <end position="347"/>
    </location>
</feature>
<evidence type="ECO:0000256" key="2">
    <source>
        <dbReference type="ARBA" id="ARBA00022692"/>
    </source>
</evidence>
<evidence type="ECO:0000259" key="6">
    <source>
        <dbReference type="Pfam" id="PF04932"/>
    </source>
</evidence>
<evidence type="ECO:0000313" key="7">
    <source>
        <dbReference type="EMBL" id="MBM9477787.1"/>
    </source>
</evidence>
<evidence type="ECO:0000256" key="3">
    <source>
        <dbReference type="ARBA" id="ARBA00022989"/>
    </source>
</evidence>
<dbReference type="InterPro" id="IPR007016">
    <property type="entry name" value="O-antigen_ligase-rel_domated"/>
</dbReference>
<evidence type="ECO:0000256" key="4">
    <source>
        <dbReference type="ARBA" id="ARBA00023136"/>
    </source>
</evidence>
<reference evidence="7" key="1">
    <citation type="submission" date="2021-01" db="EMBL/GenBank/DDBJ databases">
        <title>KCTC 19127 draft genome.</title>
        <authorList>
            <person name="An D."/>
        </authorList>
    </citation>
    <scope>NUCLEOTIDE SEQUENCE</scope>
    <source>
        <strain evidence="7">KCTC 19127</strain>
    </source>
</reference>
<keyword evidence="3 5" id="KW-1133">Transmembrane helix</keyword>
<feature type="transmembrane region" description="Helical" evidence="5">
    <location>
        <begin position="100"/>
        <end position="120"/>
    </location>
</feature>
<feature type="transmembrane region" description="Helical" evidence="5">
    <location>
        <begin position="167"/>
        <end position="197"/>
    </location>
</feature>
<dbReference type="EMBL" id="JAERWL010000012">
    <property type="protein sequence ID" value="MBM9477787.1"/>
    <property type="molecule type" value="Genomic_DNA"/>
</dbReference>
<dbReference type="PANTHER" id="PTHR37422:SF13">
    <property type="entry name" value="LIPOPOLYSACCHARIDE BIOSYNTHESIS PROTEIN PA4999-RELATED"/>
    <property type="match status" value="1"/>
</dbReference>
<gene>
    <name evidence="7" type="ORF">JL107_15150</name>
</gene>
<feature type="domain" description="O-antigen ligase-related" evidence="6">
    <location>
        <begin position="171"/>
        <end position="311"/>
    </location>
</feature>
<sequence length="383" mass="40223">MTVAVILMYPRPQGLSGTVIALVGIVLLVVGLLVGIRPTAPPVPTVVFVMCALASAVVNAAGRESSGLAEIAAMLIPLGMAGSIVTVLSFERFIQLADRALKAVVCLSLVVAFLIPSIGVTQRDVNAGAIRGIYEHRNGFAYVIALALVTHLAACAIRGGYRSSLWWVPIFGFGMLGASSVSALALVAVSVALYLWVRLLRGLSPEVRSMVTLAASSAALLIALAATLSWSRLLDAFDREDTFLSRTEIWQGAVTAWRERPLLGFGWGNVLGADDSPAAVIAAFSGYDVRSTHNGYLAVALQLGVVGLVVALGYLAGLVVLVLRRAASDPSGPAAWALQIVVILVLGDLVETRAFVNIGWFLLAVIWLYVKGANRSCSSASID</sequence>
<feature type="transmembrane region" description="Helical" evidence="5">
    <location>
        <begin position="68"/>
        <end position="88"/>
    </location>
</feature>
<feature type="transmembrane region" description="Helical" evidence="5">
    <location>
        <begin position="15"/>
        <end position="36"/>
    </location>
</feature>
<feature type="transmembrane region" description="Helical" evidence="5">
    <location>
        <begin position="296"/>
        <end position="323"/>
    </location>
</feature>
<keyword evidence="4 5" id="KW-0472">Membrane</keyword>
<dbReference type="Pfam" id="PF04932">
    <property type="entry name" value="Wzy_C"/>
    <property type="match status" value="1"/>
</dbReference>
<comment type="subcellular location">
    <subcellularLocation>
        <location evidence="1">Membrane</location>
        <topology evidence="1">Multi-pass membrane protein</topology>
    </subcellularLocation>
</comment>
<dbReference type="InterPro" id="IPR051533">
    <property type="entry name" value="WaaL-like"/>
</dbReference>
<keyword evidence="7" id="KW-0436">Ligase</keyword>
<comment type="caution">
    <text evidence="7">The sequence shown here is derived from an EMBL/GenBank/DDBJ whole genome shotgun (WGS) entry which is preliminary data.</text>
</comment>
<proteinExistence type="predicted"/>
<dbReference type="AlphaFoldDB" id="A0A938YKR3"/>